<organism evidence="1 2">
    <name type="scientific">Aquamicrobium segne</name>
    <dbReference type="NCBI Taxonomy" id="469547"/>
    <lineage>
        <taxon>Bacteria</taxon>
        <taxon>Pseudomonadati</taxon>
        <taxon>Pseudomonadota</taxon>
        <taxon>Alphaproteobacteria</taxon>
        <taxon>Hyphomicrobiales</taxon>
        <taxon>Phyllobacteriaceae</taxon>
        <taxon>Aquamicrobium</taxon>
    </lineage>
</organism>
<name>A0ABW0GVB1_9HYPH</name>
<evidence type="ECO:0000313" key="2">
    <source>
        <dbReference type="Proteomes" id="UP001596016"/>
    </source>
</evidence>
<keyword evidence="2" id="KW-1185">Reference proteome</keyword>
<gene>
    <name evidence="1" type="ORF">ACFPLB_00450</name>
</gene>
<sequence>MWHSQDDPGILVGLQSCHTGIIAGYAVEGHVPAGDVLRLIAERPSAAGIAVPGMPLGSPGMEMGQRRDPYDVILFCPAGRSVIAHY</sequence>
<protein>
    <submittedName>
        <fullName evidence="1">DUF411 domain-containing protein</fullName>
    </submittedName>
</protein>
<proteinExistence type="predicted"/>
<accession>A0ABW0GVB1</accession>
<evidence type="ECO:0000313" key="1">
    <source>
        <dbReference type="EMBL" id="MFC5384433.1"/>
    </source>
</evidence>
<reference evidence="2" key="1">
    <citation type="journal article" date="2019" name="Int. J. Syst. Evol. Microbiol.">
        <title>The Global Catalogue of Microorganisms (GCM) 10K type strain sequencing project: providing services to taxonomists for standard genome sequencing and annotation.</title>
        <authorList>
            <consortium name="The Broad Institute Genomics Platform"/>
            <consortium name="The Broad Institute Genome Sequencing Center for Infectious Disease"/>
            <person name="Wu L."/>
            <person name="Ma J."/>
        </authorList>
    </citation>
    <scope>NUCLEOTIDE SEQUENCE [LARGE SCALE GENOMIC DNA]</scope>
    <source>
        <strain evidence="2">CGMCC 4.1415</strain>
    </source>
</reference>
<dbReference type="RefSeq" id="WP_378227421.1">
    <property type="nucleotide sequence ID" value="NZ_JBHSLL010000003.1"/>
</dbReference>
<dbReference type="Proteomes" id="UP001596016">
    <property type="component" value="Unassembled WGS sequence"/>
</dbReference>
<comment type="caution">
    <text evidence="1">The sequence shown here is derived from an EMBL/GenBank/DDBJ whole genome shotgun (WGS) entry which is preliminary data.</text>
</comment>
<dbReference type="Pfam" id="PF04214">
    <property type="entry name" value="DUF411"/>
    <property type="match status" value="1"/>
</dbReference>
<dbReference type="InterPro" id="IPR007332">
    <property type="entry name" value="DUF411"/>
</dbReference>
<dbReference type="EMBL" id="JBHSLL010000003">
    <property type="protein sequence ID" value="MFC5384433.1"/>
    <property type="molecule type" value="Genomic_DNA"/>
</dbReference>